<evidence type="ECO:0000313" key="5">
    <source>
        <dbReference type="Proteomes" id="UP000000707"/>
    </source>
</evidence>
<dbReference type="AlphaFoldDB" id="G3BCG1"/>
<dbReference type="STRING" id="590646.G3BCG1"/>
<dbReference type="eggNOG" id="ENOG502SB6V">
    <property type="taxonomic scope" value="Eukaryota"/>
</dbReference>
<dbReference type="GO" id="GO:0008270">
    <property type="term" value="F:zinc ion binding"/>
    <property type="evidence" value="ECO:0007669"/>
    <property type="project" value="InterPro"/>
</dbReference>
<reference evidence="4 5" key="1">
    <citation type="journal article" date="2011" name="Proc. Natl. Acad. Sci. U.S.A.">
        <title>Comparative genomics of xylose-fermenting fungi for enhanced biofuel production.</title>
        <authorList>
            <person name="Wohlbach D.J."/>
            <person name="Kuo A."/>
            <person name="Sato T.K."/>
            <person name="Potts K.M."/>
            <person name="Salamov A.A."/>
            <person name="LaButti K.M."/>
            <person name="Sun H."/>
            <person name="Clum A."/>
            <person name="Pangilinan J.L."/>
            <person name="Lindquist E.A."/>
            <person name="Lucas S."/>
            <person name="Lapidus A."/>
            <person name="Jin M."/>
            <person name="Gunawan C."/>
            <person name="Balan V."/>
            <person name="Dale B.E."/>
            <person name="Jeffries T.W."/>
            <person name="Zinkel R."/>
            <person name="Barry K.W."/>
            <person name="Grigoriev I.V."/>
            <person name="Gasch A.P."/>
        </authorList>
    </citation>
    <scope>NUCLEOTIDE SEQUENCE [LARGE SCALE GENOMIC DNA]</scope>
    <source>
        <strain evidence="5">ATCC 10573 / BCRC 21748 / CBS 615 / JCM 9827 / NBRC 10315 / NRRL Y-1498 / VKM Y-70</strain>
    </source>
</reference>
<dbReference type="GO" id="GO:0005634">
    <property type="term" value="C:nucleus"/>
    <property type="evidence" value="ECO:0007669"/>
    <property type="project" value="UniProtKB-SubCell"/>
</dbReference>
<evidence type="ECO:0000313" key="4">
    <source>
        <dbReference type="EMBL" id="EGV60827.1"/>
    </source>
</evidence>
<accession>G3BCG1</accession>
<proteinExistence type="predicted"/>
<dbReference type="KEGG" id="cten:18249310"/>
<dbReference type="Proteomes" id="UP000000707">
    <property type="component" value="Unassembled WGS sequence"/>
</dbReference>
<dbReference type="PANTHER" id="PTHR15835">
    <property type="entry name" value="NUCLEAR-INTERACTING PARTNER OF ALK"/>
    <property type="match status" value="1"/>
</dbReference>
<dbReference type="RefSeq" id="XP_006690041.1">
    <property type="nucleotide sequence ID" value="XM_006689978.1"/>
</dbReference>
<dbReference type="PANTHER" id="PTHR15835:SF6">
    <property type="entry name" value="ZINC FINGER C3HC-TYPE PROTEIN 1"/>
    <property type="match status" value="1"/>
</dbReference>
<dbReference type="Pfam" id="PF07967">
    <property type="entry name" value="zf-C3HC"/>
    <property type="match status" value="1"/>
</dbReference>
<protein>
    <submittedName>
        <fullName evidence="4">Zf-C3HC-domain-containing protein</fullName>
    </submittedName>
</protein>
<evidence type="ECO:0000259" key="3">
    <source>
        <dbReference type="Pfam" id="PF07967"/>
    </source>
</evidence>
<keyword evidence="5" id="KW-1185">Reference proteome</keyword>
<keyword evidence="2" id="KW-0539">Nucleus</keyword>
<dbReference type="InterPro" id="IPR012935">
    <property type="entry name" value="NuBaID_N"/>
</dbReference>
<feature type="domain" description="C3HC-type" evidence="3">
    <location>
        <begin position="81"/>
        <end position="227"/>
    </location>
</feature>
<evidence type="ECO:0000256" key="1">
    <source>
        <dbReference type="ARBA" id="ARBA00004123"/>
    </source>
</evidence>
<sequence length="460" mass="53622">MESSDQTPRVLKQCLELFDSPKHEQYSMPIEVNIRDKYNHHPDIQYFKSIKSRNHFTYHKYKRTPTKSAPASLSLISDFDPFSRTLLLERLSTFSSLNWSIPLDTDHELNELKCAQNGWKCISIAINNVSKNHLLCTSCKKLLSLRFNEFSEESSELDLKNCEDLNCYLAEEYIHQVKNAGHSVNCPWRNFETPLEGVYYVKPFIESTNETLINTYLSCLKSLVDNHRIIADKQGMFTSTSPSSERLKAFVRVSNNWILKRYYGDNKTDKSMILDHIPSWIYDISLHGWDLKVQSFSNHLVLFLVCSDCNKKVFLDYRQHPPINKDIPHVPVSTGLDLSTSKILTPVKYPSNLTSSVFTKSCYDIVEEEEEEEEIIDLYSQHKCWCSRKLVWNNQERISDYLFNLIIRMETRIGPDGEYLGETDSTMYTDDESCKRRVSFDVADGLERLNKLRKLYLVDD</sequence>
<organism evidence="5">
    <name type="scientific">Candida tenuis (strain ATCC 10573 / BCRC 21748 / CBS 615 / JCM 9827 / NBRC 10315 / NRRL Y-1498 / VKM Y-70)</name>
    <name type="common">Yeast</name>
    <name type="synonym">Yamadazyma tenuis</name>
    <dbReference type="NCBI Taxonomy" id="590646"/>
    <lineage>
        <taxon>Eukaryota</taxon>
        <taxon>Fungi</taxon>
        <taxon>Dikarya</taxon>
        <taxon>Ascomycota</taxon>
        <taxon>Saccharomycotina</taxon>
        <taxon>Pichiomycetes</taxon>
        <taxon>Debaryomycetaceae</taxon>
        <taxon>Yamadazyma</taxon>
    </lineage>
</organism>
<evidence type="ECO:0000256" key="2">
    <source>
        <dbReference type="ARBA" id="ARBA00023242"/>
    </source>
</evidence>
<comment type="subcellular location">
    <subcellularLocation>
        <location evidence="1">Nucleus</location>
    </subcellularLocation>
</comment>
<dbReference type="HOGENOM" id="CLU_615638_0_0_1"/>
<name>G3BCG1_CANTC</name>
<gene>
    <name evidence="4" type="ORF">CANTEDRAFT_128496</name>
</gene>
<dbReference type="EMBL" id="GL996528">
    <property type="protein sequence ID" value="EGV60827.1"/>
    <property type="molecule type" value="Genomic_DNA"/>
</dbReference>
<dbReference type="GeneID" id="18249310"/>
<dbReference type="OrthoDB" id="3987180at2759"/>